<organism evidence="2 3">
    <name type="scientific">Trifolium medium</name>
    <dbReference type="NCBI Taxonomy" id="97028"/>
    <lineage>
        <taxon>Eukaryota</taxon>
        <taxon>Viridiplantae</taxon>
        <taxon>Streptophyta</taxon>
        <taxon>Embryophyta</taxon>
        <taxon>Tracheophyta</taxon>
        <taxon>Spermatophyta</taxon>
        <taxon>Magnoliopsida</taxon>
        <taxon>eudicotyledons</taxon>
        <taxon>Gunneridae</taxon>
        <taxon>Pentapetalae</taxon>
        <taxon>rosids</taxon>
        <taxon>fabids</taxon>
        <taxon>Fabales</taxon>
        <taxon>Fabaceae</taxon>
        <taxon>Papilionoideae</taxon>
        <taxon>50 kb inversion clade</taxon>
        <taxon>NPAAA clade</taxon>
        <taxon>Hologalegina</taxon>
        <taxon>IRL clade</taxon>
        <taxon>Trifolieae</taxon>
        <taxon>Trifolium</taxon>
    </lineage>
</organism>
<feature type="compositionally biased region" description="Basic and acidic residues" evidence="1">
    <location>
        <begin position="64"/>
        <end position="79"/>
    </location>
</feature>
<name>A0A392QLI8_9FABA</name>
<keyword evidence="3" id="KW-1185">Reference proteome</keyword>
<evidence type="ECO:0000313" key="3">
    <source>
        <dbReference type="Proteomes" id="UP000265520"/>
    </source>
</evidence>
<feature type="region of interest" description="Disordered" evidence="1">
    <location>
        <begin position="45"/>
        <end position="111"/>
    </location>
</feature>
<accession>A0A392QLI8</accession>
<dbReference type="EMBL" id="LXQA010143737">
    <property type="protein sequence ID" value="MCI24819.1"/>
    <property type="molecule type" value="Genomic_DNA"/>
</dbReference>
<proteinExistence type="predicted"/>
<feature type="compositionally biased region" description="Basic and acidic residues" evidence="1">
    <location>
        <begin position="1"/>
        <end position="12"/>
    </location>
</feature>
<feature type="compositionally biased region" description="Basic and acidic residues" evidence="1">
    <location>
        <begin position="92"/>
        <end position="111"/>
    </location>
</feature>
<reference evidence="2 3" key="1">
    <citation type="journal article" date="2018" name="Front. Plant Sci.">
        <title>Red Clover (Trifolium pratense) and Zigzag Clover (T. medium) - A Picture of Genomic Similarities and Differences.</title>
        <authorList>
            <person name="Dluhosova J."/>
            <person name="Istvanek J."/>
            <person name="Nedelnik J."/>
            <person name="Repkova J."/>
        </authorList>
    </citation>
    <scope>NUCLEOTIDE SEQUENCE [LARGE SCALE GENOMIC DNA]</scope>
    <source>
        <strain evidence="3">cv. 10/8</strain>
        <tissue evidence="2">Leaf</tissue>
    </source>
</reference>
<sequence>MPVDQIKDRETLDGNEDTNFDVIDEKDCPFGPWLRAFPLPKFSGEVKKEQTSGSCSRNLFAEESNSKDKVKESAMKEVEDNQSTGRVQAGVETRDGKNIHTREYPRIKSAT</sequence>
<dbReference type="AlphaFoldDB" id="A0A392QLI8"/>
<comment type="caution">
    <text evidence="2">The sequence shown here is derived from an EMBL/GenBank/DDBJ whole genome shotgun (WGS) entry which is preliminary data.</text>
</comment>
<feature type="region of interest" description="Disordered" evidence="1">
    <location>
        <begin position="1"/>
        <end position="20"/>
    </location>
</feature>
<feature type="non-terminal residue" evidence="2">
    <location>
        <position position="111"/>
    </location>
</feature>
<evidence type="ECO:0000256" key="1">
    <source>
        <dbReference type="SAM" id="MobiDB-lite"/>
    </source>
</evidence>
<protein>
    <submittedName>
        <fullName evidence="2">Uncharacterized protein</fullName>
    </submittedName>
</protein>
<dbReference type="Proteomes" id="UP000265520">
    <property type="component" value="Unassembled WGS sequence"/>
</dbReference>
<evidence type="ECO:0000313" key="2">
    <source>
        <dbReference type="EMBL" id="MCI24819.1"/>
    </source>
</evidence>